<evidence type="ECO:0000313" key="1">
    <source>
        <dbReference type="EMBL" id="KNC70252.1"/>
    </source>
</evidence>
<evidence type="ECO:0000313" key="2">
    <source>
        <dbReference type="Proteomes" id="UP000054560"/>
    </source>
</evidence>
<dbReference type="GeneID" id="25917726"/>
<reference evidence="1 2" key="1">
    <citation type="submission" date="2011-02" db="EMBL/GenBank/DDBJ databases">
        <title>The Genome Sequence of Sphaeroforma arctica JP610.</title>
        <authorList>
            <consortium name="The Broad Institute Genome Sequencing Platform"/>
            <person name="Russ C."/>
            <person name="Cuomo C."/>
            <person name="Young S.K."/>
            <person name="Zeng Q."/>
            <person name="Gargeya S."/>
            <person name="Alvarado L."/>
            <person name="Berlin A."/>
            <person name="Chapman S.B."/>
            <person name="Chen Z."/>
            <person name="Freedman E."/>
            <person name="Gellesch M."/>
            <person name="Goldberg J."/>
            <person name="Griggs A."/>
            <person name="Gujja S."/>
            <person name="Heilman E."/>
            <person name="Heiman D."/>
            <person name="Howarth C."/>
            <person name="Mehta T."/>
            <person name="Neiman D."/>
            <person name="Pearson M."/>
            <person name="Roberts A."/>
            <person name="Saif S."/>
            <person name="Shea T."/>
            <person name="Shenoy N."/>
            <person name="Sisk P."/>
            <person name="Stolte C."/>
            <person name="Sykes S."/>
            <person name="White J."/>
            <person name="Yandava C."/>
            <person name="Burger G."/>
            <person name="Gray M.W."/>
            <person name="Holland P.W.H."/>
            <person name="King N."/>
            <person name="Lang F.B.F."/>
            <person name="Roger A.J."/>
            <person name="Ruiz-Trillo I."/>
            <person name="Haas B."/>
            <person name="Nusbaum C."/>
            <person name="Birren B."/>
        </authorList>
    </citation>
    <scope>NUCLEOTIDE SEQUENCE [LARGE SCALE GENOMIC DNA]</scope>
    <source>
        <strain evidence="1 2">JP610</strain>
    </source>
</reference>
<sequence length="88" mass="9503">MRSGKPDETWFDYPFTVLVKSVKEKVMATITMPPQEAAALGAAPAPSAGSAEVKKLKQTIDAQHREITMLKQQAAATVCVHVYASSEL</sequence>
<dbReference type="EMBL" id="KQ251694">
    <property type="protein sequence ID" value="KNC70252.1"/>
    <property type="molecule type" value="Genomic_DNA"/>
</dbReference>
<gene>
    <name evidence="1" type="ORF">SARC_17222</name>
</gene>
<dbReference type="Proteomes" id="UP000054560">
    <property type="component" value="Unassembled WGS sequence"/>
</dbReference>
<name>A0A0L0F0M3_9EUKA</name>
<protein>
    <submittedName>
        <fullName evidence="1">Uncharacterized protein</fullName>
    </submittedName>
</protein>
<proteinExistence type="predicted"/>
<organism evidence="1 2">
    <name type="scientific">Sphaeroforma arctica JP610</name>
    <dbReference type="NCBI Taxonomy" id="667725"/>
    <lineage>
        <taxon>Eukaryota</taxon>
        <taxon>Ichthyosporea</taxon>
        <taxon>Ichthyophonida</taxon>
        <taxon>Sphaeroforma</taxon>
    </lineage>
</organism>
<keyword evidence="2" id="KW-1185">Reference proteome</keyword>
<accession>A0A0L0F0M3</accession>
<dbReference type="AlphaFoldDB" id="A0A0L0F0M3"/>
<dbReference type="RefSeq" id="XP_014144154.1">
    <property type="nucleotide sequence ID" value="XM_014288679.1"/>
</dbReference>